<dbReference type="Gene3D" id="3.30.70.1060">
    <property type="entry name" value="Dimeric alpha+beta barrel"/>
    <property type="match status" value="1"/>
</dbReference>
<name>A0ABT9CUY4_9PSED</name>
<accession>A0ABT9CUY4</accession>
<organism evidence="1 2">
    <name type="scientific">Pseudomonas serbiensis</name>
    <dbReference type="NCBI Taxonomy" id="3064350"/>
    <lineage>
        <taxon>Bacteria</taxon>
        <taxon>Pseudomonadati</taxon>
        <taxon>Pseudomonadota</taxon>
        <taxon>Gammaproteobacteria</taxon>
        <taxon>Pseudomonadales</taxon>
        <taxon>Pseudomonadaceae</taxon>
        <taxon>Pseudomonas</taxon>
    </lineage>
</organism>
<dbReference type="InterPro" id="IPR011008">
    <property type="entry name" value="Dimeric_a/b-barrel"/>
</dbReference>
<dbReference type="Proteomes" id="UP001223016">
    <property type="component" value="Unassembled WGS sequence"/>
</dbReference>
<proteinExistence type="predicted"/>
<dbReference type="RefSeq" id="WP_201020286.1">
    <property type="nucleotide sequence ID" value="NZ_JAUQOO010000018.1"/>
</dbReference>
<evidence type="ECO:0000313" key="1">
    <source>
        <dbReference type="EMBL" id="MDO7929307.1"/>
    </source>
</evidence>
<keyword evidence="2" id="KW-1185">Reference proteome</keyword>
<sequence>MKLLCLDVPQPGASLEKYQPHMLDEARHAWQLYKNGIVRDFYFRQDRPGVALIVECESVEATRQALREFPLAEAGLIDWEIIPLGPFTNWEMLFAPGNA</sequence>
<reference evidence="1 2" key="1">
    <citation type="submission" date="2023-07" db="EMBL/GenBank/DDBJ databases">
        <title>Identification of four novel Pseudomonas species associated with bacterial leaf spot of cucurbits.</title>
        <authorList>
            <person name="Fullem K.R."/>
        </authorList>
    </citation>
    <scope>NUCLEOTIDE SEQUENCE [LARGE SCALE GENOMIC DNA]</scope>
    <source>
        <strain evidence="1 2">KFB 138</strain>
    </source>
</reference>
<gene>
    <name evidence="1" type="ORF">Q6A51_21230</name>
</gene>
<dbReference type="SUPFAM" id="SSF54909">
    <property type="entry name" value="Dimeric alpha+beta barrel"/>
    <property type="match status" value="1"/>
</dbReference>
<comment type="caution">
    <text evidence="1">The sequence shown here is derived from an EMBL/GenBank/DDBJ whole genome shotgun (WGS) entry which is preliminary data.</text>
</comment>
<dbReference type="EMBL" id="JAUQOO010000018">
    <property type="protein sequence ID" value="MDO7929307.1"/>
    <property type="molecule type" value="Genomic_DNA"/>
</dbReference>
<protein>
    <submittedName>
        <fullName evidence="1">Superoxide dismutase</fullName>
    </submittedName>
</protein>
<evidence type="ECO:0000313" key="2">
    <source>
        <dbReference type="Proteomes" id="UP001223016"/>
    </source>
</evidence>